<evidence type="ECO:0008006" key="4">
    <source>
        <dbReference type="Google" id="ProtNLM"/>
    </source>
</evidence>
<feature type="compositionally biased region" description="Polar residues" evidence="1">
    <location>
        <begin position="142"/>
        <end position="152"/>
    </location>
</feature>
<reference evidence="2 3" key="1">
    <citation type="journal article" date="2023" name="Insect Mol. Biol.">
        <title>Genome sequencing provides insights into the evolution of gene families encoding plant cell wall-degrading enzymes in longhorned beetles.</title>
        <authorList>
            <person name="Shin N.R."/>
            <person name="Okamura Y."/>
            <person name="Kirsch R."/>
            <person name="Pauchet Y."/>
        </authorList>
    </citation>
    <scope>NUCLEOTIDE SEQUENCE [LARGE SCALE GENOMIC DNA]</scope>
    <source>
        <strain evidence="2">EAD_L_NR</strain>
    </source>
</reference>
<evidence type="ECO:0000313" key="2">
    <source>
        <dbReference type="EMBL" id="KAJ8909262.1"/>
    </source>
</evidence>
<sequence>MYWPKIDNDIESKIKACVPCLKTRQDPEKREGDEVMVKDYRVRNEERWREARIVRRLGKVVYMCQLPAGQIWKRHVNQIILRQVQSEAKADVDETDYSFLRVPSLPPKTSVAADDSWGLTVPEGADVIDVPIPGGSVDPLDNNASNKSVTNVPTGGSGRGGTRPSRRSKMPERFRDCLMGPDIDREIDKAHRAAD</sequence>
<gene>
    <name evidence="2" type="ORF">NQ315_002070</name>
</gene>
<accession>A0AAV8V582</accession>
<comment type="caution">
    <text evidence="2">The sequence shown here is derived from an EMBL/GenBank/DDBJ whole genome shotgun (WGS) entry which is preliminary data.</text>
</comment>
<evidence type="ECO:0000313" key="3">
    <source>
        <dbReference type="Proteomes" id="UP001159042"/>
    </source>
</evidence>
<name>A0AAV8V582_9CUCU</name>
<feature type="region of interest" description="Disordered" evidence="1">
    <location>
        <begin position="137"/>
        <end position="175"/>
    </location>
</feature>
<keyword evidence="3" id="KW-1185">Reference proteome</keyword>
<evidence type="ECO:0000256" key="1">
    <source>
        <dbReference type="SAM" id="MobiDB-lite"/>
    </source>
</evidence>
<dbReference type="Proteomes" id="UP001159042">
    <property type="component" value="Unassembled WGS sequence"/>
</dbReference>
<protein>
    <recommendedName>
        <fullName evidence="4">Integrase zinc-binding domain-containing protein</fullName>
    </recommendedName>
</protein>
<dbReference type="AlphaFoldDB" id="A0AAV8V582"/>
<proteinExistence type="predicted"/>
<dbReference type="EMBL" id="JANEYG010000736">
    <property type="protein sequence ID" value="KAJ8909262.1"/>
    <property type="molecule type" value="Genomic_DNA"/>
</dbReference>
<organism evidence="2 3">
    <name type="scientific">Exocentrus adspersus</name>
    <dbReference type="NCBI Taxonomy" id="1586481"/>
    <lineage>
        <taxon>Eukaryota</taxon>
        <taxon>Metazoa</taxon>
        <taxon>Ecdysozoa</taxon>
        <taxon>Arthropoda</taxon>
        <taxon>Hexapoda</taxon>
        <taxon>Insecta</taxon>
        <taxon>Pterygota</taxon>
        <taxon>Neoptera</taxon>
        <taxon>Endopterygota</taxon>
        <taxon>Coleoptera</taxon>
        <taxon>Polyphaga</taxon>
        <taxon>Cucujiformia</taxon>
        <taxon>Chrysomeloidea</taxon>
        <taxon>Cerambycidae</taxon>
        <taxon>Lamiinae</taxon>
        <taxon>Acanthocinini</taxon>
        <taxon>Exocentrus</taxon>
    </lineage>
</organism>